<accession>A0A223FMG4</accession>
<evidence type="ECO:0000313" key="1">
    <source>
        <dbReference type="EMBL" id="AST09199.1"/>
    </source>
</evidence>
<dbReference type="InterPro" id="IPR011212">
    <property type="entry name" value="Poxvirus_B14/B22/C16"/>
</dbReference>
<dbReference type="InterPro" id="IPR043018">
    <property type="entry name" value="Poxvirus_sf"/>
</dbReference>
<proteinExistence type="predicted"/>
<dbReference type="EMBL" id="MF001304">
    <property type="protein sequence ID" value="AST09398.1"/>
    <property type="molecule type" value="Genomic_DNA"/>
</dbReference>
<gene>
    <name evidence="1" type="ORF">Murmansk-004</name>
    <name evidence="2" type="ORF">Murmansk-203</name>
</gene>
<organism evidence="1 3">
    <name type="scientific">Murmansk poxvirus</name>
    <dbReference type="NCBI Taxonomy" id="2025359"/>
    <lineage>
        <taxon>Viruses</taxon>
        <taxon>Varidnaviria</taxon>
        <taxon>Bamfordvirae</taxon>
        <taxon>Nucleocytoviricota</taxon>
        <taxon>Pokkesviricetes</taxon>
        <taxon>Chitovirales</taxon>
        <taxon>Poxviridae</taxon>
        <taxon>Chordopoxvirinae</taxon>
        <taxon>Centapoxvirus</taxon>
        <taxon>Centapoxvirus microtuspox</taxon>
        <taxon>Murmansk microtuspox virus</taxon>
    </lineage>
</organism>
<reference evidence="1 3" key="1">
    <citation type="journal article" date="2017" name="Virus Genes">
        <title>Two novel poxviruses with unusual genome rearrangements: NY_014 and Murmansk.</title>
        <authorList>
            <person name="Smithson C."/>
            <person name="Meyer H."/>
            <person name="Gigante C.M."/>
            <person name="Gao J."/>
            <person name="Zhao H."/>
            <person name="Batra D."/>
            <person name="Damon I."/>
            <person name="Upton C."/>
            <person name="Li Y."/>
        </authorList>
    </citation>
    <scope>NUCLEOTIDE SEQUENCE [LARGE SCALE GENOMIC DNA]</scope>
    <source>
        <strain evidence="1 3">LEIV-11411</strain>
    </source>
</reference>
<evidence type="ECO:0000313" key="2">
    <source>
        <dbReference type="EMBL" id="AST09398.1"/>
    </source>
</evidence>
<evidence type="ECO:0000313" key="3">
    <source>
        <dbReference type="Proteomes" id="UP000217350"/>
    </source>
</evidence>
<dbReference type="OrthoDB" id="13317at10239"/>
<name>A0A223FMG4_9POXV</name>
<dbReference type="PIRSF" id="PIRSF017324">
    <property type="entry name" value="UCP017324"/>
    <property type="match status" value="1"/>
</dbReference>
<sequence>MAQSCKMFSPCHCHGEKLYSENDVRHCLTEFILWVSHRHNNRVSAGSLYLTLISFRYRYAPDVFGDLSNVAKSIPWNDVEKSVKIIESFMKNSVKTTEEVAAIIGLCTHAAINYSNDDFKDTGFDILVVLRKILKLNDYISIMNLVRKLHRV</sequence>
<dbReference type="Pfam" id="PF06227">
    <property type="entry name" value="Poxv_Bcl-2-like"/>
    <property type="match status" value="1"/>
</dbReference>
<dbReference type="InterPro" id="IPR022819">
    <property type="entry name" value="Poxvirus_Bcl-2-like"/>
</dbReference>
<dbReference type="Gene3D" id="1.10.437.20">
    <property type="entry name" value="dsDNA poxvirus"/>
    <property type="match status" value="1"/>
</dbReference>
<dbReference type="EMBL" id="MF001304">
    <property type="protein sequence ID" value="AST09199.1"/>
    <property type="molecule type" value="Genomic_DNA"/>
</dbReference>
<protein>
    <submittedName>
        <fullName evidence="1">Uncharacterized protein</fullName>
    </submittedName>
</protein>
<dbReference type="Proteomes" id="UP000217350">
    <property type="component" value="Segment"/>
</dbReference>
<keyword evidence="3" id="KW-1185">Reference proteome</keyword>